<keyword evidence="2" id="KW-1133">Transmembrane helix</keyword>
<sequence>MNPRGEIALDEPVEDQSLPLDSATEIEPPAFAQKKSEGFVENLMNDPKLLGMIGGGLAFIFLLIALLLKRMRGGKPDDNEWTAETDGQETFSLGSIEDTADDPTRIKPVQDMESTAEMMADPMAGMDAGLGLEDTHIEEPDEESNLEESVFGLDEDLEENEDDVDDVLSEAGVYISYGIFQQAEELLTGAIDKDPERDDYRLKLLEVYYTSKNASAFEQLAKEVHGRKGEDKAYWDRVVAMGMEVCPGNSLFSGTDTMLSDFDAQALLPEQHEPTDLDLEAGSTQTVEDELDLEGDLESITESI</sequence>
<evidence type="ECO:0000256" key="2">
    <source>
        <dbReference type="SAM" id="Phobius"/>
    </source>
</evidence>
<keyword evidence="2" id="KW-0812">Transmembrane</keyword>
<proteinExistence type="predicted"/>
<protein>
    <submittedName>
        <fullName evidence="3">Uncharacterized protein</fullName>
    </submittedName>
</protein>
<accession>A0A3B0XZI4</accession>
<feature type="region of interest" description="Disordered" evidence="1">
    <location>
        <begin position="281"/>
        <end position="304"/>
    </location>
</feature>
<dbReference type="EMBL" id="UOFJ01000690">
    <property type="protein sequence ID" value="VAW72921.1"/>
    <property type="molecule type" value="Genomic_DNA"/>
</dbReference>
<name>A0A3B0XZI4_9ZZZZ</name>
<organism evidence="3">
    <name type="scientific">hydrothermal vent metagenome</name>
    <dbReference type="NCBI Taxonomy" id="652676"/>
    <lineage>
        <taxon>unclassified sequences</taxon>
        <taxon>metagenomes</taxon>
        <taxon>ecological metagenomes</taxon>
    </lineage>
</organism>
<keyword evidence="2" id="KW-0472">Membrane</keyword>
<dbReference type="AlphaFoldDB" id="A0A3B0XZI4"/>
<gene>
    <name evidence="3" type="ORF">MNBD_GAMMA10-2825</name>
</gene>
<evidence type="ECO:0000256" key="1">
    <source>
        <dbReference type="SAM" id="MobiDB-lite"/>
    </source>
</evidence>
<feature type="non-terminal residue" evidence="3">
    <location>
        <position position="304"/>
    </location>
</feature>
<evidence type="ECO:0000313" key="3">
    <source>
        <dbReference type="EMBL" id="VAW72921.1"/>
    </source>
</evidence>
<dbReference type="InterPro" id="IPR011990">
    <property type="entry name" value="TPR-like_helical_dom_sf"/>
</dbReference>
<reference evidence="3" key="1">
    <citation type="submission" date="2018-06" db="EMBL/GenBank/DDBJ databases">
        <authorList>
            <person name="Zhirakovskaya E."/>
        </authorList>
    </citation>
    <scope>NUCLEOTIDE SEQUENCE</scope>
</reference>
<dbReference type="Gene3D" id="1.25.40.10">
    <property type="entry name" value="Tetratricopeptide repeat domain"/>
    <property type="match status" value="1"/>
</dbReference>
<feature type="transmembrane region" description="Helical" evidence="2">
    <location>
        <begin position="49"/>
        <end position="68"/>
    </location>
</feature>
<feature type="compositionally biased region" description="Acidic residues" evidence="1">
    <location>
        <begin position="287"/>
        <end position="304"/>
    </location>
</feature>
<feature type="region of interest" description="Disordered" evidence="1">
    <location>
        <begin position="1"/>
        <end position="21"/>
    </location>
</feature>